<evidence type="ECO:0000259" key="2">
    <source>
        <dbReference type="PROSITE" id="PS50405"/>
    </source>
</evidence>
<dbReference type="Pfam" id="PF14497">
    <property type="entry name" value="GST_C_3"/>
    <property type="match status" value="1"/>
</dbReference>
<dbReference type="InterPro" id="IPR004046">
    <property type="entry name" value="GST_C"/>
</dbReference>
<dbReference type="PANTHER" id="PTHR44051:SF8">
    <property type="entry name" value="GLUTATHIONE S-TRANSFERASE GSTA"/>
    <property type="match status" value="1"/>
</dbReference>
<dbReference type="CDD" id="cd03207">
    <property type="entry name" value="GST_C_8"/>
    <property type="match status" value="1"/>
</dbReference>
<proteinExistence type="predicted"/>
<dbReference type="RefSeq" id="WP_176068060.1">
    <property type="nucleotide sequence ID" value="NZ_JABWMJ010000003.1"/>
</dbReference>
<dbReference type="SUPFAM" id="SSF47616">
    <property type="entry name" value="GST C-terminal domain-like"/>
    <property type="match status" value="1"/>
</dbReference>
<dbReference type="PROSITE" id="PS50404">
    <property type="entry name" value="GST_NTER"/>
    <property type="match status" value="1"/>
</dbReference>
<gene>
    <name evidence="3" type="ORF">HQN59_08420</name>
</gene>
<dbReference type="InterPro" id="IPR036249">
    <property type="entry name" value="Thioredoxin-like_sf"/>
</dbReference>
<dbReference type="PROSITE" id="PS50405">
    <property type="entry name" value="GST_CTER"/>
    <property type="match status" value="1"/>
</dbReference>
<dbReference type="InterPro" id="IPR010987">
    <property type="entry name" value="Glutathione-S-Trfase_C-like"/>
</dbReference>
<evidence type="ECO:0000259" key="1">
    <source>
        <dbReference type="PROSITE" id="PS50404"/>
    </source>
</evidence>
<dbReference type="InterPro" id="IPR040079">
    <property type="entry name" value="Glutathione_S-Trfase"/>
</dbReference>
<keyword evidence="3" id="KW-0808">Transferase</keyword>
<dbReference type="AlphaFoldDB" id="A0A7Y6NMD9"/>
<dbReference type="SUPFAM" id="SSF52833">
    <property type="entry name" value="Thioredoxin-like"/>
    <property type="match status" value="1"/>
</dbReference>
<dbReference type="Gene3D" id="1.20.1050.10">
    <property type="match status" value="1"/>
</dbReference>
<feature type="domain" description="GST C-terminal" evidence="2">
    <location>
        <begin position="91"/>
        <end position="215"/>
    </location>
</feature>
<keyword evidence="4" id="KW-1185">Reference proteome</keyword>
<dbReference type="InterPro" id="IPR004045">
    <property type="entry name" value="Glutathione_S-Trfase_N"/>
</dbReference>
<evidence type="ECO:0000313" key="3">
    <source>
        <dbReference type="EMBL" id="NUZ05786.1"/>
    </source>
</evidence>
<name>A0A7Y6NMD9_9BURK</name>
<dbReference type="SFLD" id="SFLDS00019">
    <property type="entry name" value="Glutathione_Transferase_(cytos"/>
    <property type="match status" value="1"/>
</dbReference>
<dbReference type="Proteomes" id="UP000529637">
    <property type="component" value="Unassembled WGS sequence"/>
</dbReference>
<dbReference type="CDD" id="cd03046">
    <property type="entry name" value="GST_N_GTT1_like"/>
    <property type="match status" value="1"/>
</dbReference>
<dbReference type="PANTHER" id="PTHR44051">
    <property type="entry name" value="GLUTATHIONE S-TRANSFERASE-RELATED"/>
    <property type="match status" value="1"/>
</dbReference>
<evidence type="ECO:0000313" key="4">
    <source>
        <dbReference type="Proteomes" id="UP000529637"/>
    </source>
</evidence>
<comment type="caution">
    <text evidence="3">The sequence shown here is derived from an EMBL/GenBank/DDBJ whole genome shotgun (WGS) entry which is preliminary data.</text>
</comment>
<dbReference type="InterPro" id="IPR036282">
    <property type="entry name" value="Glutathione-S-Trfase_C_sf"/>
</dbReference>
<accession>A0A7Y6NMD9</accession>
<dbReference type="Gene3D" id="3.40.30.10">
    <property type="entry name" value="Glutaredoxin"/>
    <property type="match status" value="1"/>
</dbReference>
<sequence length="219" mass="24613">MITLYGFGRIFPEGRGETKDLRVQWALEETGLPYRVHALDHTAGELDTEAYGRLNPFRQAPVIDDHGFVLAESAAIVLYLAEKSSQLMPTDFEGRTRVVQWCCSAIATVEPILSCLDLIAMFDAERSGSRLESEARQIANRWLTGVERRLDGREWIACAGFTVADIMMAGVLRTIRKSDLLEPYPGIRAYHVRCQARPAWQRTLALTAERLGMTVDAIR</sequence>
<reference evidence="3 4" key="1">
    <citation type="submission" date="2020-06" db="EMBL/GenBank/DDBJ databases">
        <title>Schlegella sp. ID0723 isolated from air conditioner.</title>
        <authorList>
            <person name="Kim D.Y."/>
            <person name="Kim D.-U."/>
        </authorList>
    </citation>
    <scope>NUCLEOTIDE SEQUENCE [LARGE SCALE GENOMIC DNA]</scope>
    <source>
        <strain evidence="3 4">ID0723</strain>
    </source>
</reference>
<dbReference type="EMBL" id="JABWMJ010000003">
    <property type="protein sequence ID" value="NUZ05786.1"/>
    <property type="molecule type" value="Genomic_DNA"/>
</dbReference>
<dbReference type="GO" id="GO:0016740">
    <property type="term" value="F:transferase activity"/>
    <property type="evidence" value="ECO:0007669"/>
    <property type="project" value="UniProtKB-KW"/>
</dbReference>
<feature type="domain" description="GST N-terminal" evidence="1">
    <location>
        <begin position="7"/>
        <end position="88"/>
    </location>
</feature>
<dbReference type="Pfam" id="PF02798">
    <property type="entry name" value="GST_N"/>
    <property type="match status" value="1"/>
</dbReference>
<organism evidence="3 4">
    <name type="scientific">Piscinibacter koreensis</name>
    <dbReference type="NCBI Taxonomy" id="2742824"/>
    <lineage>
        <taxon>Bacteria</taxon>
        <taxon>Pseudomonadati</taxon>
        <taxon>Pseudomonadota</taxon>
        <taxon>Betaproteobacteria</taxon>
        <taxon>Burkholderiales</taxon>
        <taxon>Sphaerotilaceae</taxon>
        <taxon>Piscinibacter</taxon>
    </lineage>
</organism>
<protein>
    <submittedName>
        <fullName evidence="3">Glutathione S-transferase family protein</fullName>
    </submittedName>
</protein>
<dbReference type="SFLD" id="SFLDG00358">
    <property type="entry name" value="Main_(cytGST)"/>
    <property type="match status" value="1"/>
</dbReference>